<evidence type="ECO:0000313" key="2">
    <source>
        <dbReference type="Proteomes" id="UP001157502"/>
    </source>
</evidence>
<organism evidence="1 2">
    <name type="scientific">Dallia pectoralis</name>
    <name type="common">Alaska blackfish</name>
    <dbReference type="NCBI Taxonomy" id="75939"/>
    <lineage>
        <taxon>Eukaryota</taxon>
        <taxon>Metazoa</taxon>
        <taxon>Chordata</taxon>
        <taxon>Craniata</taxon>
        <taxon>Vertebrata</taxon>
        <taxon>Euteleostomi</taxon>
        <taxon>Actinopterygii</taxon>
        <taxon>Neopterygii</taxon>
        <taxon>Teleostei</taxon>
        <taxon>Protacanthopterygii</taxon>
        <taxon>Esociformes</taxon>
        <taxon>Umbridae</taxon>
        <taxon>Dallia</taxon>
    </lineage>
</organism>
<reference evidence="1" key="1">
    <citation type="submission" date="2021-05" db="EMBL/GenBank/DDBJ databases">
        <authorList>
            <person name="Pan Q."/>
            <person name="Jouanno E."/>
            <person name="Zahm M."/>
            <person name="Klopp C."/>
            <person name="Cabau C."/>
            <person name="Louis A."/>
            <person name="Berthelot C."/>
            <person name="Parey E."/>
            <person name="Roest Crollius H."/>
            <person name="Montfort J."/>
            <person name="Robinson-Rechavi M."/>
            <person name="Bouchez O."/>
            <person name="Lampietro C."/>
            <person name="Lopez Roques C."/>
            <person name="Donnadieu C."/>
            <person name="Postlethwait J."/>
            <person name="Bobe J."/>
            <person name="Dillon D."/>
            <person name="Chandos A."/>
            <person name="von Hippel F."/>
            <person name="Guiguen Y."/>
        </authorList>
    </citation>
    <scope>NUCLEOTIDE SEQUENCE</scope>
    <source>
        <strain evidence="1">YG-Jan2019</strain>
    </source>
</reference>
<accession>A0ACC2FQ79</accession>
<comment type="caution">
    <text evidence="1">The sequence shown here is derived from an EMBL/GenBank/DDBJ whole genome shotgun (WGS) entry which is preliminary data.</text>
</comment>
<dbReference type="Proteomes" id="UP001157502">
    <property type="component" value="Chromosome 24"/>
</dbReference>
<gene>
    <name evidence="1" type="ORF">DPEC_G00273070</name>
</gene>
<keyword evidence="2" id="KW-1185">Reference proteome</keyword>
<evidence type="ECO:0000313" key="1">
    <source>
        <dbReference type="EMBL" id="KAJ7993501.1"/>
    </source>
</evidence>
<protein>
    <submittedName>
        <fullName evidence="1">Uncharacterized protein</fullName>
    </submittedName>
</protein>
<sequence length="69" mass="7796">MDHKKTSGGRVDPDEVHSQEIASTHQSQVRSRDLWVSTVTRLASSMKYVSVCSGRRAGEIERRRNGDPR</sequence>
<proteinExistence type="predicted"/>
<dbReference type="EMBL" id="CM055751">
    <property type="protein sequence ID" value="KAJ7993501.1"/>
    <property type="molecule type" value="Genomic_DNA"/>
</dbReference>
<name>A0ACC2FQ79_DALPE</name>